<organism evidence="3 4">
    <name type="scientific">Holothuria leucospilota</name>
    <name type="common">Black long sea cucumber</name>
    <name type="synonym">Mertensiothuria leucospilota</name>
    <dbReference type="NCBI Taxonomy" id="206669"/>
    <lineage>
        <taxon>Eukaryota</taxon>
        <taxon>Metazoa</taxon>
        <taxon>Echinodermata</taxon>
        <taxon>Eleutherozoa</taxon>
        <taxon>Echinozoa</taxon>
        <taxon>Holothuroidea</taxon>
        <taxon>Aspidochirotacea</taxon>
        <taxon>Aspidochirotida</taxon>
        <taxon>Holothuriidae</taxon>
        <taxon>Holothuria</taxon>
    </lineage>
</organism>
<dbReference type="InterPro" id="IPR011604">
    <property type="entry name" value="PDDEXK-like_dom_sf"/>
</dbReference>
<dbReference type="CDD" id="cd22343">
    <property type="entry name" value="PDDEXK_lambda_exonuclease-like"/>
    <property type="match status" value="1"/>
</dbReference>
<dbReference type="OrthoDB" id="7753208at2759"/>
<name>A0A9Q0Y8K6_HOLLE</name>
<sequence length="447" mass="50461">MEEMRAYKGLEAHNQFTSGWVKDVEVAHPTNNISVVKGRSIRQAATRPWIIAENSGKVVSANCDCKAGLGGTCTHVSALLFMVEASVRIRGTKTVTQEKAYWLLPSSISTVPFAPVSDIDFTSASRKRQLLDSAISSVSDENSNQQFPTPTFPVAKRKIPPPTESEIAFFFITSPYNEDYVPLSLQKGFPKPLTELRSDRFLQMSHEELIGECKKIEVTITQGEADVIEQHTKSQADCKLWFRYRSGRVTASRMKAVCHTKISKPSASLVKAICYPEIAKFQTKATAYGCQHEKKAREEYSAHMFFNHDNFTVEESGLVINPAFPHIGASPDGIINCNCCGRGVLEVKCPFCVKESTAEEHECLVSDKESGKETFRLSKRHQYYYQVQTQLFVCQTEYCDFLVCTEKNFHLERITPDAEFWKSVEKQATNFFRNVVLLELTGQFYSR</sequence>
<keyword evidence="4" id="KW-1185">Reference proteome</keyword>
<dbReference type="Proteomes" id="UP001152320">
    <property type="component" value="Unassembled WGS sequence"/>
</dbReference>
<dbReference type="InterPro" id="IPR019080">
    <property type="entry name" value="YqaJ_viral_recombinase"/>
</dbReference>
<dbReference type="GO" id="GO:0006281">
    <property type="term" value="P:DNA repair"/>
    <property type="evidence" value="ECO:0007669"/>
    <property type="project" value="UniProtKB-ARBA"/>
</dbReference>
<dbReference type="Gene3D" id="3.90.320.10">
    <property type="match status" value="1"/>
</dbReference>
<evidence type="ECO:0000313" key="3">
    <source>
        <dbReference type="EMBL" id="KAJ8017633.1"/>
    </source>
</evidence>
<dbReference type="PANTHER" id="PTHR47526">
    <property type="entry name" value="ATP-DEPENDENT DNA HELICASE"/>
    <property type="match status" value="1"/>
</dbReference>
<evidence type="ECO:0000256" key="1">
    <source>
        <dbReference type="PROSITE-ProRule" id="PRU00325"/>
    </source>
</evidence>
<accession>A0A9Q0Y8K6</accession>
<keyword evidence="1" id="KW-0863">Zinc-finger</keyword>
<dbReference type="InterPro" id="IPR011335">
    <property type="entry name" value="Restrct_endonuc-II-like"/>
</dbReference>
<proteinExistence type="predicted"/>
<dbReference type="InterPro" id="IPR007527">
    <property type="entry name" value="Znf_SWIM"/>
</dbReference>
<keyword evidence="1" id="KW-0479">Metal-binding</keyword>
<reference evidence="3" key="1">
    <citation type="submission" date="2021-10" db="EMBL/GenBank/DDBJ databases">
        <title>Tropical sea cucumber genome reveals ecological adaptation and Cuvierian tubules defense mechanism.</title>
        <authorList>
            <person name="Chen T."/>
        </authorList>
    </citation>
    <scope>NUCLEOTIDE SEQUENCE</scope>
    <source>
        <strain evidence="3">Nanhai2018</strain>
        <tissue evidence="3">Muscle</tissue>
    </source>
</reference>
<dbReference type="EMBL" id="JAIZAY010001285">
    <property type="protein sequence ID" value="KAJ8017633.1"/>
    <property type="molecule type" value="Genomic_DNA"/>
</dbReference>
<gene>
    <name evidence="3" type="ORF">HOLleu_44819</name>
</gene>
<dbReference type="Pfam" id="PF09588">
    <property type="entry name" value="YqaJ"/>
    <property type="match status" value="1"/>
</dbReference>
<feature type="domain" description="SWIM-type" evidence="2">
    <location>
        <begin position="48"/>
        <end position="84"/>
    </location>
</feature>
<evidence type="ECO:0000259" key="2">
    <source>
        <dbReference type="PROSITE" id="PS50966"/>
    </source>
</evidence>
<dbReference type="AlphaFoldDB" id="A0A9Q0Y8K6"/>
<dbReference type="SUPFAM" id="SSF52980">
    <property type="entry name" value="Restriction endonuclease-like"/>
    <property type="match status" value="1"/>
</dbReference>
<dbReference type="PROSITE" id="PS50966">
    <property type="entry name" value="ZF_SWIM"/>
    <property type="match status" value="1"/>
</dbReference>
<protein>
    <recommendedName>
        <fullName evidence="2">SWIM-type domain-containing protein</fullName>
    </recommendedName>
</protein>
<evidence type="ECO:0000313" key="4">
    <source>
        <dbReference type="Proteomes" id="UP001152320"/>
    </source>
</evidence>
<dbReference type="PANTHER" id="PTHR47526:SF4">
    <property type="entry name" value="SWIM-TYPE DOMAIN-CONTAINING PROTEIN"/>
    <property type="match status" value="1"/>
</dbReference>
<comment type="caution">
    <text evidence="3">The sequence shown here is derived from an EMBL/GenBank/DDBJ whole genome shotgun (WGS) entry which is preliminary data.</text>
</comment>
<keyword evidence="1" id="KW-0862">Zinc</keyword>
<dbReference type="GO" id="GO:0008270">
    <property type="term" value="F:zinc ion binding"/>
    <property type="evidence" value="ECO:0007669"/>
    <property type="project" value="UniProtKB-KW"/>
</dbReference>